<dbReference type="GO" id="GO:0022857">
    <property type="term" value="F:transmembrane transporter activity"/>
    <property type="evidence" value="ECO:0007669"/>
    <property type="project" value="InterPro"/>
</dbReference>
<dbReference type="VEuPathDB" id="VectorBase:ASTEI04394"/>
<dbReference type="InterPro" id="IPR024687">
    <property type="entry name" value="MMS19_C"/>
</dbReference>
<feature type="domain" description="MMS19 C-terminal" evidence="12">
    <location>
        <begin position="916"/>
        <end position="1265"/>
    </location>
</feature>
<dbReference type="InterPro" id="IPR029240">
    <property type="entry name" value="MMS19_N"/>
</dbReference>
<evidence type="ECO:0000256" key="6">
    <source>
        <dbReference type="ARBA" id="ARBA00022692"/>
    </source>
</evidence>
<dbReference type="InterPro" id="IPR016024">
    <property type="entry name" value="ARM-type_fold"/>
</dbReference>
<name>A0A182Y7F8_ANOST</name>
<dbReference type="InterPro" id="IPR011989">
    <property type="entry name" value="ARM-like"/>
</dbReference>
<dbReference type="Pfam" id="PF14500">
    <property type="entry name" value="MMS19_N"/>
    <property type="match status" value="1"/>
</dbReference>
<dbReference type="GO" id="GO:0005819">
    <property type="term" value="C:spindle"/>
    <property type="evidence" value="ECO:0007669"/>
    <property type="project" value="UniProtKB-SubCell"/>
</dbReference>
<keyword evidence="7" id="KW-0677">Repeat</keyword>
<keyword evidence="6" id="KW-0812">Transmembrane</keyword>
<dbReference type="Gene3D" id="1.10.3730.20">
    <property type="match status" value="1"/>
</dbReference>
<protein>
    <recommendedName>
        <fullName evidence="11">MMS19 nucleotide excision repair protein</fullName>
    </recommendedName>
</protein>
<evidence type="ECO:0000256" key="5">
    <source>
        <dbReference type="ARBA" id="ARBA00022448"/>
    </source>
</evidence>
<evidence type="ECO:0000313" key="14">
    <source>
        <dbReference type="EnsemblMetazoa" id="ASTEI04394-PA"/>
    </source>
</evidence>
<evidence type="ECO:0000256" key="3">
    <source>
        <dbReference type="ARBA" id="ARBA00007863"/>
    </source>
</evidence>
<evidence type="ECO:0000256" key="4">
    <source>
        <dbReference type="ARBA" id="ARBA00009340"/>
    </source>
</evidence>
<evidence type="ECO:0000313" key="15">
    <source>
        <dbReference type="Proteomes" id="UP000076408"/>
    </source>
</evidence>
<dbReference type="EnsemblMetazoa" id="ASTEI04394-RA">
    <property type="protein sequence ID" value="ASTEI04394-PA"/>
    <property type="gene ID" value="ASTEI04394"/>
</dbReference>
<reference evidence="14" key="2">
    <citation type="submission" date="2020-05" db="UniProtKB">
        <authorList>
            <consortium name="EnsemblMetazoa"/>
        </authorList>
    </citation>
    <scope>IDENTIFICATION</scope>
    <source>
        <strain evidence="14">Indian</strain>
    </source>
</reference>
<dbReference type="Pfam" id="PF12460">
    <property type="entry name" value="MMS19_C"/>
    <property type="match status" value="1"/>
</dbReference>
<accession>A0A182Y7F8</accession>
<dbReference type="InterPro" id="IPR039920">
    <property type="entry name" value="MMS19"/>
</dbReference>
<dbReference type="VEuPathDB" id="VectorBase:ASTE002235"/>
<dbReference type="GO" id="GO:0016020">
    <property type="term" value="C:membrane"/>
    <property type="evidence" value="ECO:0007669"/>
    <property type="project" value="UniProtKB-SubCell"/>
</dbReference>
<dbReference type="SUPFAM" id="SSF48371">
    <property type="entry name" value="ARM repeat"/>
    <property type="match status" value="2"/>
</dbReference>
<comment type="similarity">
    <text evidence="3">Belongs to the SLC35F solute transporter family.</text>
</comment>
<dbReference type="GO" id="GO:0006281">
    <property type="term" value="P:DNA repair"/>
    <property type="evidence" value="ECO:0007669"/>
    <property type="project" value="UniProtKB-UniRule"/>
</dbReference>
<dbReference type="Gene3D" id="1.25.10.10">
    <property type="entry name" value="Leucine-rich Repeat Variant"/>
    <property type="match status" value="1"/>
</dbReference>
<dbReference type="InterPro" id="IPR037185">
    <property type="entry name" value="EmrE-like"/>
</dbReference>
<dbReference type="STRING" id="30069.A0A182Y7F8"/>
<sequence>MAWSQKQFIFALTMVVTGSINTLSTKWADNIESEGSDGQVRRFEHPFVQACAMFLGEFLCLLAFKAVYYHLRRKNNGAEDRHDLVQGNRQFSPFILFVPAMCDMLATSIMYVGLNLTYPSSFQLLRGSVIIFVAILSVAFLNRTLVKREWFGIAFIMLGLVVVGMSDVLSNDNTGSQYTRNNVITGDLLIILAQIITAVQMVYEEYYVTALNIPALQAVGWEGFFGFSVLGSLLLPMYFIHVMYPFNGNAHGVLEDLPDALAQLANNYQLIIAICGMIVSIAFFNFAGISVTKEISATTRMVLDSVRTLVVWMVSLLLVWQKFHYLQLIGFAGLLFGMCLYNDIFVLQAYRRVRVALLLRIGRQSADGMSEVIINRQADEPDHIVAGKLNIAEFVEELGPALTHTDAPIRAKGTTLLSNVLMDLPVDCLSASQVELLCTFYIDRSLDHNTVTPMVLAGIDALTRMTHFPDGAAVRLLRALFERVPCQSQKKPQRTLYFQLFLRLAERKTSELKEWGVDFVYGVIGAMEGERDPRNLLYLFEHMPPLLRTFPMYHLAEEMFETFACYFPIEFHPNPNDPVVITRETLAELLANCLCATAELAQFAVPLLLEKLDSRLIVAKLDSLALLTRCLELLDVPKIEEHHDELWTALKKELQSVGTKSASEKELAEAVYTAIQAMVRNASGSEPSAKALLDKILLSVMGGLMDASSKQFETNLRVELSCAQASEYCAVYVIEKLVPMLLGQLHADGPMEPRTASVLIDAIQRLCAVCAHWYCIHKLDPAIVAQVHKKLIEILLQEADACEQKRSALMALAAVPEMVTSENRYVVYGTMVRILLAAGDNPPQTVAAVQECLFSFAIRYQQEVKTVVLEKLIAHEYATASPALVKLVFETLAKFILYHGYVDKMIKFFLAKVFDTDNEQLAIVAMETLTDVVEGGKSSQLAKGELYEQYKLIDRFFDYAAANDRLSSEYLHAMAQLIGAIVKQLSVEDQKDLILKRLPTLQLQLRANLYLASGLLGYLDQSVPLVDHFENLVTDLSKLSLESDDEKVRAVCNRLLCSLFNRMPDDEHHRGVLKRLLKTIRGELKKHNHQAVIILGWIGKGLIARGHAEAGEIVDDIADLLDHPTLGHIAALAFEILSIEFPQLHLPLLRNLFKQKLFVWVMKKLEQKLEHYAEAHLKALAFVLAATPHTVLKMNLSKVGPVLLKCLAQDDDRTILEALAIVVRFTRDQDPFVQDHLQTLIPLLLKLTVRQSSMKIRIAALECLLYVCKYPTFLLLPFKQSTLLELQKPLDDRKRLVRNAAVATRLQWFVLGSTEEAKGDK</sequence>
<comment type="subunit">
    <text evidence="11">Component of the CIA complex.</text>
</comment>
<evidence type="ECO:0000256" key="1">
    <source>
        <dbReference type="ARBA" id="ARBA00004123"/>
    </source>
</evidence>
<evidence type="ECO:0000256" key="7">
    <source>
        <dbReference type="ARBA" id="ARBA00022737"/>
    </source>
</evidence>
<keyword evidence="10 11" id="KW-0539">Nucleus</keyword>
<keyword evidence="5" id="KW-0813">Transport</keyword>
<dbReference type="GO" id="GO:0016226">
    <property type="term" value="P:iron-sulfur cluster assembly"/>
    <property type="evidence" value="ECO:0007669"/>
    <property type="project" value="UniProtKB-UniRule"/>
</dbReference>
<dbReference type="InterPro" id="IPR009262">
    <property type="entry name" value="SLC35_F1/F2/F6"/>
</dbReference>
<keyword evidence="11" id="KW-0206">Cytoskeleton</keyword>
<dbReference type="GO" id="GO:0097361">
    <property type="term" value="C:cytosolic [4Fe-4S] assembly targeting complex"/>
    <property type="evidence" value="ECO:0007669"/>
    <property type="project" value="UniProtKB-UniRule"/>
</dbReference>
<dbReference type="PANTHER" id="PTHR12891:SF0">
    <property type="entry name" value="MMS19 NUCLEOTIDE EXCISION REPAIR PROTEIN HOMOLOG"/>
    <property type="match status" value="1"/>
</dbReference>
<keyword evidence="15" id="KW-1185">Reference proteome</keyword>
<dbReference type="PANTHER" id="PTHR12891">
    <property type="entry name" value="DNA REPAIR/TRANSCRIPTION PROTEIN MET18/MMS19"/>
    <property type="match status" value="1"/>
</dbReference>
<proteinExistence type="inferred from homology"/>
<comment type="function">
    <text evidence="11">Key component of the cytosolic iron-sulfur protein assembly (CIA) complex, a multiprotein complex that mediates the incorporation of iron-sulfur cluster into apoproteins specifically involved in DNA metabolism and genomic integrity. In the CIA complex, MMS19 acts as an adapter between early-acting CIA components and a subset of cellular target iron-sulfur proteins.</text>
</comment>
<comment type="subcellular location">
    <subcellularLocation>
        <location evidence="11">Cytoplasm</location>
        <location evidence="11">Cytoskeleton</location>
        <location evidence="11">Spindle</location>
    </subcellularLocation>
    <subcellularLocation>
        <location evidence="2">Membrane</location>
        <topology evidence="2">Multi-pass membrane protein</topology>
    </subcellularLocation>
    <subcellularLocation>
        <location evidence="1 11">Nucleus</location>
    </subcellularLocation>
</comment>
<dbReference type="GO" id="GO:0005634">
    <property type="term" value="C:nucleus"/>
    <property type="evidence" value="ECO:0007669"/>
    <property type="project" value="UniProtKB-SubCell"/>
</dbReference>
<comment type="similarity">
    <text evidence="4 11">Belongs to the MET18/MMS19 family.</text>
</comment>
<dbReference type="Pfam" id="PF06027">
    <property type="entry name" value="SLC35F"/>
    <property type="match status" value="1"/>
</dbReference>
<keyword evidence="9" id="KW-0472">Membrane</keyword>
<evidence type="ECO:0000256" key="2">
    <source>
        <dbReference type="ARBA" id="ARBA00004141"/>
    </source>
</evidence>
<evidence type="ECO:0000256" key="8">
    <source>
        <dbReference type="ARBA" id="ARBA00022989"/>
    </source>
</evidence>
<dbReference type="SUPFAM" id="SSF103481">
    <property type="entry name" value="Multidrug resistance efflux transporter EmrE"/>
    <property type="match status" value="1"/>
</dbReference>
<evidence type="ECO:0000256" key="11">
    <source>
        <dbReference type="RuleBase" id="RU367072"/>
    </source>
</evidence>
<dbReference type="FunFam" id="1.25.10.10:FF:000916">
    <property type="entry name" value="AGAP003548-PA"/>
    <property type="match status" value="1"/>
</dbReference>
<dbReference type="Proteomes" id="UP000076408">
    <property type="component" value="Unassembled WGS sequence"/>
</dbReference>
<keyword evidence="8" id="KW-1133">Transmembrane helix</keyword>
<dbReference type="GO" id="GO:0051604">
    <property type="term" value="P:protein maturation"/>
    <property type="evidence" value="ECO:0007669"/>
    <property type="project" value="UniProtKB-UniRule"/>
</dbReference>
<keyword evidence="11" id="KW-0963">Cytoplasm</keyword>
<keyword evidence="11" id="KW-0234">DNA repair</keyword>
<feature type="domain" description="MMS19 N-terminal" evidence="13">
    <location>
        <begin position="395"/>
        <end position="654"/>
    </location>
</feature>
<evidence type="ECO:0000259" key="13">
    <source>
        <dbReference type="Pfam" id="PF14500"/>
    </source>
</evidence>
<dbReference type="VEuPathDB" id="VectorBase:ASTEI20_041483"/>
<dbReference type="OMA" id="FSFMPEF"/>
<keyword evidence="11" id="KW-0227">DNA damage</keyword>
<organism evidence="14 15">
    <name type="scientific">Anopheles stephensi</name>
    <name type="common">Indo-Pakistan malaria mosquito</name>
    <dbReference type="NCBI Taxonomy" id="30069"/>
    <lineage>
        <taxon>Eukaryota</taxon>
        <taxon>Metazoa</taxon>
        <taxon>Ecdysozoa</taxon>
        <taxon>Arthropoda</taxon>
        <taxon>Hexapoda</taxon>
        <taxon>Insecta</taxon>
        <taxon>Pterygota</taxon>
        <taxon>Neoptera</taxon>
        <taxon>Endopterygota</taxon>
        <taxon>Diptera</taxon>
        <taxon>Nematocera</taxon>
        <taxon>Culicoidea</taxon>
        <taxon>Culicidae</taxon>
        <taxon>Anophelinae</taxon>
        <taxon>Anopheles</taxon>
    </lineage>
</organism>
<evidence type="ECO:0000256" key="10">
    <source>
        <dbReference type="ARBA" id="ARBA00023242"/>
    </source>
</evidence>
<evidence type="ECO:0000259" key="12">
    <source>
        <dbReference type="Pfam" id="PF12460"/>
    </source>
</evidence>
<reference evidence="15" key="1">
    <citation type="journal article" date="2014" name="Genome Biol.">
        <title>Genome analysis of a major urban malaria vector mosquito, Anopheles stephensi.</title>
        <authorList>
            <person name="Jiang X."/>
            <person name="Peery A."/>
            <person name="Hall A.B."/>
            <person name="Sharma A."/>
            <person name="Chen X.G."/>
            <person name="Waterhouse R.M."/>
            <person name="Komissarov A."/>
            <person name="Riehle M.M."/>
            <person name="Shouche Y."/>
            <person name="Sharakhova M.V."/>
            <person name="Lawson D."/>
            <person name="Pakpour N."/>
            <person name="Arensburger P."/>
            <person name="Davidson V.L."/>
            <person name="Eiglmeier K."/>
            <person name="Emrich S."/>
            <person name="George P."/>
            <person name="Kennedy R.C."/>
            <person name="Mane S.P."/>
            <person name="Maslen G."/>
            <person name="Oringanje C."/>
            <person name="Qi Y."/>
            <person name="Settlage R."/>
            <person name="Tojo M."/>
            <person name="Tubio J.M."/>
            <person name="Unger M.F."/>
            <person name="Wang B."/>
            <person name="Vernick K.D."/>
            <person name="Ribeiro J.M."/>
            <person name="James A.A."/>
            <person name="Michel K."/>
            <person name="Riehle M.A."/>
            <person name="Luckhart S."/>
            <person name="Sharakhov I.V."/>
            <person name="Tu Z."/>
        </authorList>
    </citation>
    <scope>NUCLEOTIDE SEQUENCE [LARGE SCALE GENOMIC DNA]</scope>
    <source>
        <strain evidence="15">Indian</strain>
    </source>
</reference>
<evidence type="ECO:0000256" key="9">
    <source>
        <dbReference type="ARBA" id="ARBA00023136"/>
    </source>
</evidence>
<dbReference type="VEuPathDB" id="VectorBase:ASTEI20_034804"/>